<reference evidence="1" key="2">
    <citation type="submission" date="2015-06" db="UniProtKB">
        <authorList>
            <consortium name="EnsemblMetazoa"/>
        </authorList>
    </citation>
    <scope>IDENTIFICATION</scope>
</reference>
<evidence type="ECO:0000313" key="2">
    <source>
        <dbReference type="Proteomes" id="UP000015102"/>
    </source>
</evidence>
<evidence type="ECO:0000313" key="1">
    <source>
        <dbReference type="EnsemblMetazoa" id="MESCA007544-PA"/>
    </source>
</evidence>
<dbReference type="EnsemblMetazoa" id="MESCA007544-RA">
    <property type="protein sequence ID" value="MESCA007544-PA"/>
    <property type="gene ID" value="MESCA007544"/>
</dbReference>
<accession>T1GUX2</accession>
<proteinExistence type="predicted"/>
<dbReference type="Proteomes" id="UP000015102">
    <property type="component" value="Unassembled WGS sequence"/>
</dbReference>
<protein>
    <submittedName>
        <fullName evidence="1">Uncharacterized protein</fullName>
    </submittedName>
</protein>
<dbReference type="AlphaFoldDB" id="T1GUX2"/>
<dbReference type="HOGENOM" id="CLU_2336004_0_0_1"/>
<name>T1GUX2_MEGSC</name>
<sequence>MDGQILKCPLINFKIGFDFDIIDGQITLKKLFLRNTQIHLSLNSLFTYDTPMRDELYPAINHFGNKEKLIRLCQLKLRKTWSCVRAALSYSFLTSCWR</sequence>
<dbReference type="EMBL" id="CAQQ02146458">
    <property type="status" value="NOT_ANNOTATED_CDS"/>
    <property type="molecule type" value="Genomic_DNA"/>
</dbReference>
<keyword evidence="2" id="KW-1185">Reference proteome</keyword>
<dbReference type="EMBL" id="CAQQ02146457">
    <property type="status" value="NOT_ANNOTATED_CDS"/>
    <property type="molecule type" value="Genomic_DNA"/>
</dbReference>
<reference evidence="2" key="1">
    <citation type="submission" date="2013-02" db="EMBL/GenBank/DDBJ databases">
        <authorList>
            <person name="Hughes D."/>
        </authorList>
    </citation>
    <scope>NUCLEOTIDE SEQUENCE</scope>
    <source>
        <strain>Durham</strain>
        <strain evidence="2">NC isolate 2 -- Noor lab</strain>
    </source>
</reference>
<organism evidence="1 2">
    <name type="scientific">Megaselia scalaris</name>
    <name type="common">Humpbacked fly</name>
    <name type="synonym">Phora scalaris</name>
    <dbReference type="NCBI Taxonomy" id="36166"/>
    <lineage>
        <taxon>Eukaryota</taxon>
        <taxon>Metazoa</taxon>
        <taxon>Ecdysozoa</taxon>
        <taxon>Arthropoda</taxon>
        <taxon>Hexapoda</taxon>
        <taxon>Insecta</taxon>
        <taxon>Pterygota</taxon>
        <taxon>Neoptera</taxon>
        <taxon>Endopterygota</taxon>
        <taxon>Diptera</taxon>
        <taxon>Brachycera</taxon>
        <taxon>Muscomorpha</taxon>
        <taxon>Platypezoidea</taxon>
        <taxon>Phoridae</taxon>
        <taxon>Megaseliini</taxon>
        <taxon>Megaselia</taxon>
    </lineage>
</organism>